<evidence type="ECO:0008006" key="4">
    <source>
        <dbReference type="Google" id="ProtNLM"/>
    </source>
</evidence>
<dbReference type="KEGG" id="scs:Sta7437_4536"/>
<keyword evidence="1" id="KW-0472">Membrane</keyword>
<keyword evidence="2" id="KW-0614">Plasmid</keyword>
<feature type="transmembrane region" description="Helical" evidence="1">
    <location>
        <begin position="310"/>
        <end position="331"/>
    </location>
</feature>
<dbReference type="OrthoDB" id="426035at2"/>
<sequence length="366" mass="39676">MSLSIYNSYLAMDSFADFESLLVLKEALSTGELIFQGFENVWQQVILDTSSPIWVTVMRFAADIALLILIYLAITQGSEVVQKRDWHGLVLLIVWPVIVALMLGNNGYLISQGIGALRTIDREFVRAMSTTQIASTNIQNALQDIQLTNAAREQIDSLINQCNSYNGTEYSDCLNATIPEIDRIVAEAEAQNNGNPLAVLANYKDKIKGAILNIAEVGQIILAPQKIVLTTLVHALLIAVQLAFNMIIEIALLLHSVLAPIAVILTLIPTGQRYISIWLTWFAAIAAIQVCYTIIIGLAATAIVLSNAQLFSDVTFLVLAAFFGPGLAYAMSKGGGVALYQAINSSVDKTISFGTEVVSKAVLLVL</sequence>
<feature type="transmembrane region" description="Helical" evidence="1">
    <location>
        <begin position="86"/>
        <end position="104"/>
    </location>
</feature>
<name>K9XZN7_STAC7</name>
<organism evidence="2 3">
    <name type="scientific">Stanieria cyanosphaera (strain ATCC 29371 / PCC 7437)</name>
    <dbReference type="NCBI Taxonomy" id="111780"/>
    <lineage>
        <taxon>Bacteria</taxon>
        <taxon>Bacillati</taxon>
        <taxon>Cyanobacteriota</taxon>
        <taxon>Cyanophyceae</taxon>
        <taxon>Pleurocapsales</taxon>
        <taxon>Dermocarpellaceae</taxon>
        <taxon>Stanieria</taxon>
    </lineage>
</organism>
<keyword evidence="1" id="KW-0812">Transmembrane</keyword>
<dbReference type="RefSeq" id="WP_015211911.1">
    <property type="nucleotide sequence ID" value="NC_019765.1"/>
</dbReference>
<evidence type="ECO:0000256" key="1">
    <source>
        <dbReference type="SAM" id="Phobius"/>
    </source>
</evidence>
<reference evidence="3" key="1">
    <citation type="journal article" date="2013" name="Proc. Natl. Acad. Sci. U.S.A.">
        <title>Improving the coverage of the cyanobacterial phylum using diversity-driven genome sequencing.</title>
        <authorList>
            <person name="Shih P.M."/>
            <person name="Wu D."/>
            <person name="Latifi A."/>
            <person name="Axen S.D."/>
            <person name="Fewer D.P."/>
            <person name="Talla E."/>
            <person name="Calteau A."/>
            <person name="Cai F."/>
            <person name="Tandeau de Marsac N."/>
            <person name="Rippka R."/>
            <person name="Herdman M."/>
            <person name="Sivonen K."/>
            <person name="Coursin T."/>
            <person name="Laurent T."/>
            <person name="Goodwin L."/>
            <person name="Nolan M."/>
            <person name="Davenport K.W."/>
            <person name="Han C.S."/>
            <person name="Rubin E.M."/>
            <person name="Eisen J.A."/>
            <person name="Woyke T."/>
            <person name="Gugger M."/>
            <person name="Kerfeld C.A."/>
        </authorList>
    </citation>
    <scope>NUCLEOTIDE SEQUENCE [LARGE SCALE GENOMIC DNA]</scope>
    <source>
        <strain evidence="3">ATCC 29371 / PCC 7437</strain>
        <plasmid evidence="3">Plasmid pSTA7437.01</plasmid>
    </source>
</reference>
<protein>
    <recommendedName>
        <fullName evidence="4">TrbL/VirB6 plasmid conjugal transfer protein</fullName>
    </recommendedName>
</protein>
<dbReference type="HOGENOM" id="CLU_057478_1_0_3"/>
<feature type="transmembrane region" description="Helical" evidence="1">
    <location>
        <begin position="250"/>
        <end position="268"/>
    </location>
</feature>
<feature type="transmembrane region" description="Helical" evidence="1">
    <location>
        <begin position="53"/>
        <end position="74"/>
    </location>
</feature>
<keyword evidence="3" id="KW-1185">Reference proteome</keyword>
<gene>
    <name evidence="2" type="ordered locus">Sta7437_4536</name>
</gene>
<evidence type="ECO:0000313" key="2">
    <source>
        <dbReference type="EMBL" id="AFZ37998.1"/>
    </source>
</evidence>
<proteinExistence type="predicted"/>
<dbReference type="EMBL" id="CP003654">
    <property type="protein sequence ID" value="AFZ37998.1"/>
    <property type="molecule type" value="Genomic_DNA"/>
</dbReference>
<accession>K9XZN7</accession>
<keyword evidence="1" id="KW-1133">Transmembrane helix</keyword>
<dbReference type="AlphaFoldDB" id="K9XZN7"/>
<geneLocation type="plasmid" evidence="2 3">
    <name>pSTA7437.01</name>
</geneLocation>
<feature type="transmembrane region" description="Helical" evidence="1">
    <location>
        <begin position="280"/>
        <end position="304"/>
    </location>
</feature>
<dbReference type="Proteomes" id="UP000010473">
    <property type="component" value="Plasmid pSTA7437.01"/>
</dbReference>
<evidence type="ECO:0000313" key="3">
    <source>
        <dbReference type="Proteomes" id="UP000010473"/>
    </source>
</evidence>